<evidence type="ECO:0000313" key="2">
    <source>
        <dbReference type="Proteomes" id="UP000182902"/>
    </source>
</evidence>
<sequence length="39" mass="4306">MQRKVINPTSVFNSLQYGFSQALEVPPGRRIMLSGQVGV</sequence>
<protein>
    <recommendedName>
        <fullName evidence="3">RidA family protein</fullName>
    </recommendedName>
</protein>
<dbReference type="AlphaFoldDB" id="A0A1H3V2U7"/>
<dbReference type="EMBL" id="FNOX01000023">
    <property type="protein sequence ID" value="SDZ68886.1"/>
    <property type="molecule type" value="Genomic_DNA"/>
</dbReference>
<feature type="non-terminal residue" evidence="1">
    <location>
        <position position="39"/>
    </location>
</feature>
<evidence type="ECO:0008006" key="3">
    <source>
        <dbReference type="Google" id="ProtNLM"/>
    </source>
</evidence>
<evidence type="ECO:0000313" key="1">
    <source>
        <dbReference type="EMBL" id="SDZ68886.1"/>
    </source>
</evidence>
<proteinExistence type="predicted"/>
<organism evidence="1 2">
    <name type="scientific">Pseudomonas salomonii</name>
    <dbReference type="NCBI Taxonomy" id="191391"/>
    <lineage>
        <taxon>Bacteria</taxon>
        <taxon>Pseudomonadati</taxon>
        <taxon>Pseudomonadota</taxon>
        <taxon>Gammaproteobacteria</taxon>
        <taxon>Pseudomonadales</taxon>
        <taxon>Pseudomonadaceae</taxon>
        <taxon>Pseudomonas</taxon>
    </lineage>
</organism>
<accession>A0A1H3V2U7</accession>
<dbReference type="Proteomes" id="UP000182902">
    <property type="component" value="Unassembled WGS sequence"/>
</dbReference>
<name>A0A1H3V2U7_9PSED</name>
<reference evidence="1 2" key="1">
    <citation type="submission" date="2016-10" db="EMBL/GenBank/DDBJ databases">
        <authorList>
            <person name="de Groot N.N."/>
        </authorList>
    </citation>
    <scope>NUCLEOTIDE SEQUENCE [LARGE SCALE GENOMIC DNA]</scope>
    <source>
        <strain evidence="1 2">ICMP 14252</strain>
    </source>
</reference>
<gene>
    <name evidence="1" type="ORF">SAMN05216247_1231</name>
</gene>